<protein>
    <submittedName>
        <fullName evidence="3">Uncharacterized protein</fullName>
    </submittedName>
</protein>
<organism evidence="3 4">
    <name type="scientific">Rhodothermus profundi</name>
    <dbReference type="NCBI Taxonomy" id="633813"/>
    <lineage>
        <taxon>Bacteria</taxon>
        <taxon>Pseudomonadati</taxon>
        <taxon>Rhodothermota</taxon>
        <taxon>Rhodothermia</taxon>
        <taxon>Rhodothermales</taxon>
        <taxon>Rhodothermaceae</taxon>
        <taxon>Rhodothermus</taxon>
    </lineage>
</organism>
<dbReference type="Proteomes" id="UP000185812">
    <property type="component" value="Unassembled WGS sequence"/>
</dbReference>
<reference evidence="4" key="1">
    <citation type="submission" date="2016-11" db="EMBL/GenBank/DDBJ databases">
        <authorList>
            <person name="Varghese N."/>
            <person name="Submissions S."/>
        </authorList>
    </citation>
    <scope>NUCLEOTIDE SEQUENCE [LARGE SCALE GENOMIC DNA]</scope>
    <source>
        <strain evidence="4">DSM 22212</strain>
    </source>
</reference>
<evidence type="ECO:0000256" key="2">
    <source>
        <dbReference type="SAM" id="SignalP"/>
    </source>
</evidence>
<dbReference type="STRING" id="633813.SAMN04488087_2574"/>
<gene>
    <name evidence="3" type="ORF">SAMN04488087_2574</name>
</gene>
<proteinExistence type="predicted"/>
<name>A0A1M6XB50_9BACT</name>
<dbReference type="InterPro" id="IPR013783">
    <property type="entry name" value="Ig-like_fold"/>
</dbReference>
<dbReference type="OrthoDB" id="610610at2"/>
<dbReference type="EMBL" id="FRAU01000010">
    <property type="protein sequence ID" value="SHL03176.1"/>
    <property type="molecule type" value="Genomic_DNA"/>
</dbReference>
<keyword evidence="2" id="KW-0732">Signal</keyword>
<feature type="region of interest" description="Disordered" evidence="1">
    <location>
        <begin position="471"/>
        <end position="499"/>
    </location>
</feature>
<feature type="region of interest" description="Disordered" evidence="1">
    <location>
        <begin position="1413"/>
        <end position="1438"/>
    </location>
</feature>
<keyword evidence="4" id="KW-1185">Reference proteome</keyword>
<evidence type="ECO:0000256" key="1">
    <source>
        <dbReference type="SAM" id="MobiDB-lite"/>
    </source>
</evidence>
<evidence type="ECO:0000313" key="3">
    <source>
        <dbReference type="EMBL" id="SHL03176.1"/>
    </source>
</evidence>
<sequence>MKRVLLVLLGWWLSLLPAQAQDLVQVNILIRRPTAMPRSLDSWQRDPTLIQIQIRNGVTRPFANLRFSFVIRESSRGEILRSRDGHPAQPSFALGPFETRVFTWDQLIAEAAVQIARPFREEVLRDGIPEGDYEFCATILDFSVSPPEPVGSTGELCAVFQVVEPDPPELISPPDGETLTTDYPVFSWAFTPPSGITGVTYKLTLWPIYPGQTPVDASRFNRKLFETDLTTTTYRYGAGDPALRTDRLDPRAIGYVWQVQSLLEGRPYGRDQGRGRGVSQLATIWLPERAAAPETPLVVRTLTPTVLLTPASTRQPVRFQLENVSGTPLTVHRFRALWRTPAGDHSPEAPEGDPLPEGAVRLAPGELYTIQFNLRPPEDPGYFEDVVTRFGDGTSLTFPIVFTFFAEQDGRSFQSEADRPIQLTYRIRPANPLRAQLLTSFLRLTPDNPRQPVELRLENLGAQPLTITRFRTTWYPPGDRPPQSPEGEDGDPLPEGDVSLAPGATHTIRFYLNLSDSPFERLVRELGDGRSMSFQIAFLFFARRADGSLLEAPATPRLNVQLTLGEQLRILSVHPTHRDTLPWRPQLLIIRWLPFRNDYRGVTFNVTVEEEGTGRSWTNTRRLNWPRGPLAVTPGEDTYRASMHIVNVAGRPPELVEWANAFRPGRRYRWTVSATFRNPDGSTESVRSEPFTFVHGMVAPELGVPANNATFEEGEPIAFTWTPRLSPRALSPDVLAIARGEAAMFFEGTTTHQARLQVATAPDFAPESLVLEQPFEFAFTENDYADVLTEQSWRPDHRWTRGTYYWRVVWLDEEGRPYTSSPVRRFTIGEVAFAVQNYQPAAGAVINELSTPFYIRTTRPLDPARLRSGWLEIRRLTGDDEPIRDVFSNPERLVARLDITRLEPHPEEPNVFQIYTGTPPAPYLLTTTEPAQFVWVVTLHLNNEGVPDLPERAESTPTRFRLREPSAACLAACEEPLPANRTLSTEPASAFVGRQVQIGKFLLRITEATGTGSSLSGRGIIQVTLGTTFNLRVRFENLQINTEDQVVAGEAFAETDDAVPDEWATRFERFEPDTARARRIREAIRAGRKLVSLLGLSTEPVTLPIGLDQVIEGSQWVVAIVGVRFLPTRASFNALLDVPMPFLETGRLALGARDVCINPRGLAGAFRLALERSLQFTLRRSPELILRVLGEADTEPGETGTGAGWDCTGFQELQLALQFEFPREWFIPINEAGTDRGDRARATFRFATRSLDGWLVSGTMDRARITGTDFIFEASDIVYDNATHRNPPDIVFPEGYEGSRDNSWTGWYIRNATFFLPSQFGSFEDPSARLSFGVQNVLIDGTGLTLVAQATNLLNLDSNPGSLDGWAFSIERIRAEWVSSSFREGQMQGQIRIPIGEPALQYTALLQSADAFEAERREGERETEETERRGETGDQPSLYYSFRIEPPETFRATLFEAAQLQLQPTSRIEITNRPLENCFGSTRRAEFQAYACLNGTLTLAGDLGGIPLSFRGVQFENFGVSSRPPYFASGTWSWASPPHYLGGTGPAPTGTPAQESMGFPVTVEDLGLEVGSRDGDPAAGLRFALAVHLGSEEASLSARTTLTVWGRLERPPGAPMRPAFAGVELNALCLGGSISGVVSVSDDSCLEFYRDDPTYGSGFAGTLNASFLESVSVSATARFGEVDGFNYWYIDGLVTLGGTSGIPIGTTGMSFYGFGGGIYYRMRQANLPDPQALSRGIRTVRYVPDRNVALGLRAATVIGTSGRPEPFNADVTLEVAFNRRGGLNRITLRGDAYMLVSATDRPSNPPITGNVSIDMNFAQRTFDATFQARVLLRAGGVTAVDGSGEVQLHFAPRGWFLRVGRPTPEADRMRLQVIALNRVDGYLWIGNWPEVPSMPDPRPPAPPIERTDFTGELTGRAFLFGASTGFEFSGQFLIFYGELNAFIGFDLALIDYGPDALCTLEDGRTMTGIGINGWYAQGQLYAGITARLSIEVDLFLVSGRFDIFNAAVGATLGGGLPNPTYATGAISGRYSILGGAIKGTFRYDFNVGDVCKPLPPSPLEGIELITDLRPRDGERDVDVFTEPMAAFSADLDRPFVMKDAEGREHIYRLRTSGIVLRKDNERGPMVRGRNEVTPEGDGVYFQPDEPLESFAWYWAQVNVYAEELIGGRVVDRRWVGDEIIYEVAGGRWEPVRNAQGELIQETRTVRFQAGARPEQIRPEHVLYSYPRNRQRYFLQDMCDPGRIYLAENYQYLAENADILVRFTPVEGGGAPITVEGQLTRNAITFPIPELLPATSYVLQVIRREHLRPSPGGFVATYTAQSGPAESPGAGGTSTELSVQLNPEVAGQFQRTQLQRTTEQALQLAIAWQQLRGALAQQRIRTLPRPRVRPGEQQLYLYYFRTSRYRTLQEKFAQLSTTSTYQFERGRLFGSPVEIHDFQVTVTWADEGFERYDFERRRLQGRLWREALLTYSINWQDDWMRRFARPYIYEPLNILRRLGISAVSFYNMAPRMALELIRRQSLLESPLQDSELMPPPPVEERVARAGTKKGSLAWYSGQMQMRIPPPPPPQLVFQYRFPTLAYLDHRIVQNQVAALASTDRWWSLSDEDRRRLWLAGFSSFVRPYSRLSIWFGYPTCAAPDLEMPGVDLSFETGNRPPRNFR</sequence>
<dbReference type="RefSeq" id="WP_072716377.1">
    <property type="nucleotide sequence ID" value="NZ_FRAU01000010.1"/>
</dbReference>
<evidence type="ECO:0000313" key="4">
    <source>
        <dbReference type="Proteomes" id="UP000185812"/>
    </source>
</evidence>
<accession>A0A1M6XB50</accession>
<feature type="compositionally biased region" description="Basic and acidic residues" evidence="1">
    <location>
        <begin position="1413"/>
        <end position="1432"/>
    </location>
</feature>
<feature type="chain" id="PRO_5012703291" evidence="2">
    <location>
        <begin position="21"/>
        <end position="2660"/>
    </location>
</feature>
<dbReference type="Gene3D" id="2.60.40.10">
    <property type="entry name" value="Immunoglobulins"/>
    <property type="match status" value="1"/>
</dbReference>
<feature type="signal peptide" evidence="2">
    <location>
        <begin position="1"/>
        <end position="20"/>
    </location>
</feature>